<dbReference type="SUPFAM" id="SSF53187">
    <property type="entry name" value="Zn-dependent exopeptidases"/>
    <property type="match status" value="1"/>
</dbReference>
<reference evidence="6" key="1">
    <citation type="journal article" date="2020" name="Nat. Genet.">
        <title>Genomic diversifications of five Gossypium allopolyploid species and their impact on cotton improvement.</title>
        <authorList>
            <person name="Chen Z.J."/>
            <person name="Sreedasyam A."/>
            <person name="Ando A."/>
            <person name="Song Q."/>
            <person name="De Santiago L.M."/>
            <person name="Hulse-Kemp A.M."/>
            <person name="Ding M."/>
            <person name="Ye W."/>
            <person name="Kirkbride R.C."/>
            <person name="Jenkins J."/>
            <person name="Plott C."/>
            <person name="Lovell J."/>
            <person name="Lin Y.M."/>
            <person name="Vaughn R."/>
            <person name="Liu B."/>
            <person name="Simpson S."/>
            <person name="Scheffler B.E."/>
            <person name="Wen L."/>
            <person name="Saski C.A."/>
            <person name="Grover C.E."/>
            <person name="Hu G."/>
            <person name="Conover J.L."/>
            <person name="Carlson J.W."/>
            <person name="Shu S."/>
            <person name="Boston L.B."/>
            <person name="Williams M."/>
            <person name="Peterson D.G."/>
            <person name="McGee K."/>
            <person name="Jones D.C."/>
            <person name="Wendel J.F."/>
            <person name="Stelly D.M."/>
            <person name="Grimwood J."/>
            <person name="Schmutz J."/>
        </authorList>
    </citation>
    <scope>NUCLEOTIDE SEQUENCE [LARGE SCALE GENOMIC DNA]</scope>
    <source>
        <strain evidence="6">cv. TM-1</strain>
    </source>
</reference>
<gene>
    <name evidence="7" type="primary">LOC121229253</name>
</gene>
<organism evidence="6 7">
    <name type="scientific">Gossypium hirsutum</name>
    <name type="common">Upland cotton</name>
    <name type="synonym">Gossypium mexicanum</name>
    <dbReference type="NCBI Taxonomy" id="3635"/>
    <lineage>
        <taxon>Eukaryota</taxon>
        <taxon>Viridiplantae</taxon>
        <taxon>Streptophyta</taxon>
        <taxon>Embryophyta</taxon>
        <taxon>Tracheophyta</taxon>
        <taxon>Spermatophyta</taxon>
        <taxon>Magnoliopsida</taxon>
        <taxon>eudicotyledons</taxon>
        <taxon>Gunneridae</taxon>
        <taxon>Pentapetalae</taxon>
        <taxon>rosids</taxon>
        <taxon>malvids</taxon>
        <taxon>Malvales</taxon>
        <taxon>Malvaceae</taxon>
        <taxon>Malvoideae</taxon>
        <taxon>Gossypium</taxon>
    </lineage>
</organism>
<dbReference type="GO" id="GO:0004177">
    <property type="term" value="F:aminopeptidase activity"/>
    <property type="evidence" value="ECO:0007669"/>
    <property type="project" value="UniProtKB-KW"/>
</dbReference>
<feature type="domain" description="Cytosol aminopeptidase" evidence="5">
    <location>
        <begin position="27"/>
        <end position="86"/>
    </location>
</feature>
<dbReference type="Proteomes" id="UP000818029">
    <property type="component" value="Chromosome A05"/>
</dbReference>
<dbReference type="RefSeq" id="XP_040968917.1">
    <property type="nucleotide sequence ID" value="XM_041112983.1"/>
</dbReference>
<evidence type="ECO:0000259" key="5">
    <source>
        <dbReference type="Pfam" id="PF00883"/>
    </source>
</evidence>
<dbReference type="GeneID" id="121229253"/>
<name>A0ABM3BPC8_GOSHI</name>
<sequence length="114" mass="12828">MTLVRSLDSLFPLVNFEASNIASWYNDILHINISTVEQWKELKMRSYMGVAATSVDSPYLIHLCYKPPSGPIKAKLSLVGKGSTLDREQVVVGDMRVIIIQAMLQYMLIEKIAL</sequence>
<dbReference type="InterPro" id="IPR000819">
    <property type="entry name" value="Peptidase_M17_C"/>
</dbReference>
<evidence type="ECO:0000256" key="3">
    <source>
        <dbReference type="ARBA" id="ARBA00022670"/>
    </source>
</evidence>
<evidence type="ECO:0000313" key="7">
    <source>
        <dbReference type="RefSeq" id="XP_040968917.1"/>
    </source>
</evidence>
<dbReference type="Pfam" id="PF00883">
    <property type="entry name" value="Peptidase_M17"/>
    <property type="match status" value="1"/>
</dbReference>
<evidence type="ECO:0000256" key="4">
    <source>
        <dbReference type="ARBA" id="ARBA00022801"/>
    </source>
</evidence>
<dbReference type="PANTHER" id="PTHR11963:SF23">
    <property type="entry name" value="CYTOSOL AMINOPEPTIDASE"/>
    <property type="match status" value="1"/>
</dbReference>
<evidence type="ECO:0000313" key="6">
    <source>
        <dbReference type="Proteomes" id="UP000818029"/>
    </source>
</evidence>
<evidence type="ECO:0000256" key="1">
    <source>
        <dbReference type="ARBA" id="ARBA00009528"/>
    </source>
</evidence>
<proteinExistence type="inferred from homology"/>
<dbReference type="Gene3D" id="3.40.630.10">
    <property type="entry name" value="Zn peptidases"/>
    <property type="match status" value="1"/>
</dbReference>
<keyword evidence="4" id="KW-0378">Hydrolase</keyword>
<comment type="similarity">
    <text evidence="1">Belongs to the peptidase M17 family.</text>
</comment>
<keyword evidence="6" id="KW-1185">Reference proteome</keyword>
<protein>
    <submittedName>
        <fullName evidence="7">Leucine aminopeptidase 1</fullName>
    </submittedName>
</protein>
<dbReference type="InterPro" id="IPR011356">
    <property type="entry name" value="Leucine_aapep/pepB"/>
</dbReference>
<dbReference type="PANTHER" id="PTHR11963">
    <property type="entry name" value="LEUCINE AMINOPEPTIDASE-RELATED"/>
    <property type="match status" value="1"/>
</dbReference>
<accession>A0ABM3BPC8</accession>
<keyword evidence="3" id="KW-0645">Protease</keyword>
<keyword evidence="2 7" id="KW-0031">Aminopeptidase</keyword>
<evidence type="ECO:0000256" key="2">
    <source>
        <dbReference type="ARBA" id="ARBA00022438"/>
    </source>
</evidence>
<reference evidence="7" key="2">
    <citation type="submission" date="2025-08" db="UniProtKB">
        <authorList>
            <consortium name="RefSeq"/>
        </authorList>
    </citation>
    <scope>IDENTIFICATION</scope>
</reference>